<dbReference type="EMBL" id="CP142727">
    <property type="protein sequence ID" value="WUR02479.1"/>
    <property type="molecule type" value="Genomic_DNA"/>
</dbReference>
<name>A0AAX4J922_9MICR</name>
<evidence type="ECO:0000313" key="3">
    <source>
        <dbReference type="Proteomes" id="UP001334084"/>
    </source>
</evidence>
<organism evidence="2 3">
    <name type="scientific">Vairimorpha necatrix</name>
    <dbReference type="NCBI Taxonomy" id="6039"/>
    <lineage>
        <taxon>Eukaryota</taxon>
        <taxon>Fungi</taxon>
        <taxon>Fungi incertae sedis</taxon>
        <taxon>Microsporidia</taxon>
        <taxon>Nosematidae</taxon>
        <taxon>Vairimorpha</taxon>
    </lineage>
</organism>
<keyword evidence="1" id="KW-0472">Membrane</keyword>
<keyword evidence="3" id="KW-1185">Reference proteome</keyword>
<dbReference type="GeneID" id="90540296"/>
<proteinExistence type="predicted"/>
<keyword evidence="1" id="KW-0812">Transmembrane</keyword>
<dbReference type="RefSeq" id="XP_065328624.1">
    <property type="nucleotide sequence ID" value="XM_065472552.1"/>
</dbReference>
<dbReference type="KEGG" id="vnx:VNE69_02006"/>
<keyword evidence="1" id="KW-1133">Transmembrane helix</keyword>
<reference evidence="2" key="1">
    <citation type="journal article" date="2024" name="BMC Genomics">
        <title>Functional annotation of a divergent genome using sequence and structure-based similarity.</title>
        <authorList>
            <person name="Svedberg D."/>
            <person name="Winiger R.R."/>
            <person name="Berg A."/>
            <person name="Sharma H."/>
            <person name="Tellgren-Roth C."/>
            <person name="Debrunner-Vossbrinck B.A."/>
            <person name="Vossbrinck C.R."/>
            <person name="Barandun J."/>
        </authorList>
    </citation>
    <scope>NUCLEOTIDE SEQUENCE</scope>
    <source>
        <strain evidence="2">Illinois isolate</strain>
    </source>
</reference>
<sequence length="374" mass="44311">MSGEIKQQPAKSSVLFKLAFYGALVSCASWLSLMIYYGNFVNINPELYARTFMVWRNKGGDASMFEGRYKGYKINDYEENPKFTNFIKFAQTEDGYLIAGNYPLHAPREPEYLHTLIDPKEIVKELWKIQFNIKALLNNKKTQEEKDTWRKEAMKSMKDKKYELEFKPKWFKENKNITSQQIKEAFIIDNKPSIWWKAAPCFLDILTKLSQNEKDYKFKNGKVSESLYKDIEILMNHLGYKASDYKEEINNFFLNMATVKASPYETFIYSRLFNLYTYLTINHEFKYQKKIQKEDEKRTDEIHSKEKAEIFSHIFANVYEKPFDHNLKNENWTEYLTRIFGASQKIEGINKNQSENIEESLKKARSNLSTQVSQ</sequence>
<gene>
    <name evidence="2" type="ORF">VNE69_02006</name>
</gene>
<evidence type="ECO:0000313" key="2">
    <source>
        <dbReference type="EMBL" id="WUR02479.1"/>
    </source>
</evidence>
<accession>A0AAX4J922</accession>
<evidence type="ECO:0000256" key="1">
    <source>
        <dbReference type="SAM" id="Phobius"/>
    </source>
</evidence>
<feature type="transmembrane region" description="Helical" evidence="1">
    <location>
        <begin position="14"/>
        <end position="37"/>
    </location>
</feature>
<protein>
    <submittedName>
        <fullName evidence="2">Spore wall protein 9 (SWP9)</fullName>
    </submittedName>
</protein>
<dbReference type="AlphaFoldDB" id="A0AAX4J922"/>
<dbReference type="Proteomes" id="UP001334084">
    <property type="component" value="Chromosome 2"/>
</dbReference>